<dbReference type="SMART" id="SM00129">
    <property type="entry name" value="KISc"/>
    <property type="match status" value="1"/>
</dbReference>
<dbReference type="GO" id="GO:0005524">
    <property type="term" value="F:ATP binding"/>
    <property type="evidence" value="ECO:0007669"/>
    <property type="project" value="UniProtKB-UniRule"/>
</dbReference>
<dbReference type="GO" id="GO:0005874">
    <property type="term" value="C:microtubule"/>
    <property type="evidence" value="ECO:0007669"/>
    <property type="project" value="UniProtKB-KW"/>
</dbReference>
<feature type="domain" description="Kinesin motor" evidence="14">
    <location>
        <begin position="5"/>
        <end position="371"/>
    </location>
</feature>
<dbReference type="Pfam" id="PF25764">
    <property type="entry name" value="KIF21A_4th"/>
    <property type="match status" value="1"/>
</dbReference>
<dbReference type="PANTHER" id="PTHR47969">
    <property type="entry name" value="CHROMOSOME-ASSOCIATED KINESIN KIF4A-RELATED"/>
    <property type="match status" value="1"/>
</dbReference>
<feature type="compositionally biased region" description="Polar residues" evidence="13">
    <location>
        <begin position="778"/>
        <end position="798"/>
    </location>
</feature>
<feature type="region of interest" description="Disordered" evidence="13">
    <location>
        <begin position="1084"/>
        <end position="1107"/>
    </location>
</feature>
<feature type="region of interest" description="Disordered" evidence="13">
    <location>
        <begin position="1474"/>
        <end position="1561"/>
    </location>
</feature>
<dbReference type="PRINTS" id="PR00380">
    <property type="entry name" value="KINESINHEAVY"/>
</dbReference>
<keyword evidence="3" id="KW-0853">WD repeat</keyword>
<keyword evidence="5" id="KW-0677">Repeat</keyword>
<feature type="compositionally biased region" description="Basic and acidic residues" evidence="13">
    <location>
        <begin position="1015"/>
        <end position="1027"/>
    </location>
</feature>
<feature type="compositionally biased region" description="Polar residues" evidence="13">
    <location>
        <begin position="1084"/>
        <end position="1098"/>
    </location>
</feature>
<feature type="region of interest" description="Disordered" evidence="13">
    <location>
        <begin position="1657"/>
        <end position="1701"/>
    </location>
</feature>
<evidence type="ECO:0000256" key="12">
    <source>
        <dbReference type="SAM" id="Coils"/>
    </source>
</evidence>
<feature type="region of interest" description="Disordered" evidence="13">
    <location>
        <begin position="1592"/>
        <end position="1626"/>
    </location>
</feature>
<evidence type="ECO:0000256" key="3">
    <source>
        <dbReference type="ARBA" id="ARBA00022574"/>
    </source>
</evidence>
<evidence type="ECO:0000256" key="10">
    <source>
        <dbReference type="ARBA" id="ARBA00023212"/>
    </source>
</evidence>
<keyword evidence="16" id="KW-1185">Reference proteome</keyword>
<feature type="compositionally biased region" description="Polar residues" evidence="13">
    <location>
        <begin position="1675"/>
        <end position="1697"/>
    </location>
</feature>
<feature type="region of interest" description="Disordered" evidence="13">
    <location>
        <begin position="1400"/>
        <end position="1434"/>
    </location>
</feature>
<feature type="compositionally biased region" description="Basic residues" evidence="13">
    <location>
        <begin position="626"/>
        <end position="640"/>
    </location>
</feature>
<evidence type="ECO:0000256" key="9">
    <source>
        <dbReference type="ARBA" id="ARBA00023175"/>
    </source>
</evidence>
<evidence type="ECO:0000256" key="2">
    <source>
        <dbReference type="ARBA" id="ARBA00022490"/>
    </source>
</evidence>
<evidence type="ECO:0000313" key="15">
    <source>
        <dbReference type="EMBL" id="SAM05697.1"/>
    </source>
</evidence>
<feature type="compositionally biased region" description="Low complexity" evidence="13">
    <location>
        <begin position="1260"/>
        <end position="1276"/>
    </location>
</feature>
<feature type="binding site" evidence="11">
    <location>
        <begin position="84"/>
        <end position="91"/>
    </location>
    <ligand>
        <name>ATP</name>
        <dbReference type="ChEBI" id="CHEBI:30616"/>
    </ligand>
</feature>
<dbReference type="Pfam" id="PF00225">
    <property type="entry name" value="Kinesin"/>
    <property type="match status" value="1"/>
</dbReference>
<accession>A0A168QWV5</accession>
<dbReference type="GO" id="GO:0008017">
    <property type="term" value="F:microtubule binding"/>
    <property type="evidence" value="ECO:0007669"/>
    <property type="project" value="InterPro"/>
</dbReference>
<keyword evidence="10" id="KW-0206">Cytoskeleton</keyword>
<dbReference type="InterPro" id="IPR027640">
    <property type="entry name" value="Kinesin-like_fam"/>
</dbReference>
<keyword evidence="4" id="KW-0493">Microtubule</keyword>
<dbReference type="PANTHER" id="PTHR47969:SF15">
    <property type="entry name" value="CHROMOSOME-ASSOCIATED KINESIN KIF4A-RELATED"/>
    <property type="match status" value="1"/>
</dbReference>
<dbReference type="OrthoDB" id="3176171at2759"/>
<feature type="compositionally biased region" description="Polar residues" evidence="13">
    <location>
        <begin position="573"/>
        <end position="585"/>
    </location>
</feature>
<dbReference type="FunFam" id="3.40.850.10:FF:000011">
    <property type="entry name" value="Kinesin family member 21A"/>
    <property type="match status" value="1"/>
</dbReference>
<feature type="region of interest" description="Disordered" evidence="13">
    <location>
        <begin position="1006"/>
        <end position="1027"/>
    </location>
</feature>
<evidence type="ECO:0000256" key="8">
    <source>
        <dbReference type="ARBA" id="ARBA00023054"/>
    </source>
</evidence>
<feature type="compositionally biased region" description="Polar residues" evidence="13">
    <location>
        <begin position="1482"/>
        <end position="1504"/>
    </location>
</feature>
<feature type="compositionally biased region" description="Low complexity" evidence="13">
    <location>
        <begin position="1657"/>
        <end position="1668"/>
    </location>
</feature>
<feature type="compositionally biased region" description="Polar residues" evidence="13">
    <location>
        <begin position="1525"/>
        <end position="1539"/>
    </location>
</feature>
<feature type="compositionally biased region" description="Low complexity" evidence="13">
    <location>
        <begin position="1505"/>
        <end position="1515"/>
    </location>
</feature>
<name>A0A168QWV5_ABSGL</name>
<dbReference type="STRING" id="4829.A0A168QWV5"/>
<feature type="region of interest" description="Disordered" evidence="13">
    <location>
        <begin position="1824"/>
        <end position="1859"/>
    </location>
</feature>
<evidence type="ECO:0000259" key="14">
    <source>
        <dbReference type="PROSITE" id="PS50067"/>
    </source>
</evidence>
<dbReference type="InterPro" id="IPR027417">
    <property type="entry name" value="P-loop_NTPase"/>
</dbReference>
<feature type="compositionally biased region" description="Basic and acidic residues" evidence="13">
    <location>
        <begin position="1848"/>
        <end position="1859"/>
    </location>
</feature>
<keyword evidence="8 12" id="KW-0175">Coiled coil</keyword>
<feature type="region of interest" description="Disordered" evidence="13">
    <location>
        <begin position="774"/>
        <end position="798"/>
    </location>
</feature>
<dbReference type="CDD" id="cd01372">
    <property type="entry name" value="KISc_KIF4"/>
    <property type="match status" value="1"/>
</dbReference>
<feature type="compositionally biased region" description="Basic residues" evidence="13">
    <location>
        <begin position="603"/>
        <end position="618"/>
    </location>
</feature>
<feature type="compositionally biased region" description="Polar residues" evidence="13">
    <location>
        <begin position="906"/>
        <end position="917"/>
    </location>
</feature>
<feature type="compositionally biased region" description="Low complexity" evidence="13">
    <location>
        <begin position="588"/>
        <end position="602"/>
    </location>
</feature>
<evidence type="ECO:0000256" key="5">
    <source>
        <dbReference type="ARBA" id="ARBA00022737"/>
    </source>
</evidence>
<feature type="region of interest" description="Disordered" evidence="13">
    <location>
        <begin position="884"/>
        <end position="921"/>
    </location>
</feature>
<feature type="region of interest" description="Disordered" evidence="13">
    <location>
        <begin position="486"/>
        <end position="525"/>
    </location>
</feature>
<dbReference type="InterPro" id="IPR019821">
    <property type="entry name" value="Kinesin_motor_CS"/>
</dbReference>
<feature type="coiled-coil region" evidence="12">
    <location>
        <begin position="531"/>
        <end position="558"/>
    </location>
</feature>
<dbReference type="PROSITE" id="PS50067">
    <property type="entry name" value="KINESIN_MOTOR_2"/>
    <property type="match status" value="1"/>
</dbReference>
<keyword evidence="7 11" id="KW-0067">ATP-binding</keyword>
<dbReference type="EMBL" id="LT554468">
    <property type="protein sequence ID" value="SAM05697.1"/>
    <property type="molecule type" value="Genomic_DNA"/>
</dbReference>
<feature type="compositionally biased region" description="Low complexity" evidence="13">
    <location>
        <begin position="890"/>
        <end position="901"/>
    </location>
</feature>
<evidence type="ECO:0000256" key="11">
    <source>
        <dbReference type="PROSITE-ProRule" id="PRU00283"/>
    </source>
</evidence>
<evidence type="ECO:0000256" key="1">
    <source>
        <dbReference type="ARBA" id="ARBA00004245"/>
    </source>
</evidence>
<keyword evidence="2" id="KW-0963">Cytoplasm</keyword>
<dbReference type="Gene3D" id="3.40.850.10">
    <property type="entry name" value="Kinesin motor domain"/>
    <property type="match status" value="1"/>
</dbReference>
<feature type="compositionally biased region" description="Low complexity" evidence="13">
    <location>
        <begin position="1595"/>
        <end position="1626"/>
    </location>
</feature>
<gene>
    <name evidence="15" type="primary">ABSGL_11572.1 scaffold 12295</name>
</gene>
<keyword evidence="9 11" id="KW-0505">Motor protein</keyword>
<reference evidence="15" key="1">
    <citation type="submission" date="2016-04" db="EMBL/GenBank/DDBJ databases">
        <authorList>
            <person name="Evans L.H."/>
            <person name="Alamgir A."/>
            <person name="Owens N."/>
            <person name="Weber N.D."/>
            <person name="Virtaneva K."/>
            <person name="Barbian K."/>
            <person name="Babar A."/>
            <person name="Rosenke K."/>
        </authorList>
    </citation>
    <scope>NUCLEOTIDE SEQUENCE [LARGE SCALE GENOMIC DNA]</scope>
    <source>
        <strain evidence="15">CBS 101.48</strain>
    </source>
</reference>
<proteinExistence type="inferred from homology"/>
<dbReference type="InParanoid" id="A0A168QWV5"/>
<evidence type="ECO:0000256" key="6">
    <source>
        <dbReference type="ARBA" id="ARBA00022741"/>
    </source>
</evidence>
<comment type="similarity">
    <text evidence="11">Belongs to the TRAFAC class myosin-kinesin ATPase superfamily. Kinesin family.</text>
</comment>
<evidence type="ECO:0000256" key="7">
    <source>
        <dbReference type="ARBA" id="ARBA00022840"/>
    </source>
</evidence>
<organism evidence="15">
    <name type="scientific">Absidia glauca</name>
    <name type="common">Pin mould</name>
    <dbReference type="NCBI Taxonomy" id="4829"/>
    <lineage>
        <taxon>Eukaryota</taxon>
        <taxon>Fungi</taxon>
        <taxon>Fungi incertae sedis</taxon>
        <taxon>Mucoromycota</taxon>
        <taxon>Mucoromycotina</taxon>
        <taxon>Mucoromycetes</taxon>
        <taxon>Mucorales</taxon>
        <taxon>Cunninghamellaceae</taxon>
        <taxon>Absidia</taxon>
    </lineage>
</organism>
<dbReference type="GO" id="GO:0007018">
    <property type="term" value="P:microtubule-based movement"/>
    <property type="evidence" value="ECO:0007669"/>
    <property type="project" value="InterPro"/>
</dbReference>
<dbReference type="GO" id="GO:0003777">
    <property type="term" value="F:microtubule motor activity"/>
    <property type="evidence" value="ECO:0007669"/>
    <property type="project" value="InterPro"/>
</dbReference>
<feature type="compositionally biased region" description="Low complexity" evidence="13">
    <location>
        <begin position="1400"/>
        <end position="1414"/>
    </location>
</feature>
<dbReference type="SUPFAM" id="SSF52540">
    <property type="entry name" value="P-loop containing nucleoside triphosphate hydrolases"/>
    <property type="match status" value="1"/>
</dbReference>
<keyword evidence="6 11" id="KW-0547">Nucleotide-binding</keyword>
<feature type="coiled-coil region" evidence="12">
    <location>
        <begin position="388"/>
        <end position="447"/>
    </location>
</feature>
<evidence type="ECO:0000313" key="16">
    <source>
        <dbReference type="Proteomes" id="UP000078561"/>
    </source>
</evidence>
<sequence length="1859" mass="208006">MAATAVRVALRVRPLTQKEVGSSCTECIAFIDNQPQITIGRDHSFTYDYVFAPQSSQRSIYESSVSPLVEKFVDGFNATILAYGQTGSGKTFSMGTALDGNIHSEQQGIVPRFITDLFNRMEHKHQQSTDDYQVYVSFLELYNEEFVDLLNIPEPVSSGNQRRRTQSGGFPSGGVVGTCDISIREDVQGNIYWTGVREEPCSDPDQLLSLLSRGSLCRTTGSTDMNAVSSRSHAIFSVILKQQLADDYDNPDAHHQQQQSTAKRTIVSKFHFVDLAGSERLKRTNAQGDRAREGIAINSGLLALGNVISALGDESRKSSHVPYRDSKLTRLLQDSLGGNSQTLMMACVSPSDSNFPETLSTLKYANRARNIKNKVSVNEENNGSSAEVSRLRSQVAQLRMELANLRSGGTLGGMNSASTGTMDIGAIRALREEINRLNGRLQLTSAELRDTSTERDTLLVERELSQWSSNEWPQLWEELEHLNKKQDDDRVSNSDDNGTPTPSLVRFSLENNTTTPPTTSQGGPAGAVQMIAQYQRTIQQLRDELGDTKDRLAFFESTQAPMMQAMAMASNLTPSGSLFSTTQKMKSGRQSPSSQRPSPQKQSAHRNKRGTTKRRTVRHSGSASTRSRRSKVPSSSHRRGSPNPDSFRSVLQQQQRRNSNDNSPIMAAHYQPPIQPSGLGTDDDNDDIEKWLKETIGPFNNNSATDIRTEVRDSIQKAKSEIEKGIKVLEDAKPRDSVHFDCDILNDDELFERLQSDESNIYLGDIDQELPDGLWNDHASSSQATFSSNGDDTSLANPHSRMTSVETAITSDGGINDPEIGPLSSNNPQLTRMMDQIQADIHLKEELVTQLEKSELEYGQLRKRFENKLYSLSQEILNLRREREKTQATLQQHQHQLQQQHHQNRRSSIAGGSSTNGPRDHQQIHDVRHAYEAKMKTLLNQLSDLRRKYSQTSSAIQSSRNQNESMLRALRVNVESLKVEKKRMVKRMKDEADRVKEQMLAHQREIQQLRRKQSRHNESKHRMERETRQLQRMLQKRTDESTVTNERLKQLAGILKKAVCEGGILDDKLISKCAGFLNLSQLKSTTSARQQRRSPSNGSRKKNDYNKVPLEVRASKKKHLLDQALLQFIQGKQAILEMEQLMVKRDILAGEKSEIMMERADLLQGNQEVTDTLDIAVQQCMDERLETIGAEINYINARICGLQNDAAHGLLNYGDDVTGEEEEDDLMLALEEQSMTSSLANRIEKRVTFADQVIGNSSATATGATQHKQQQTQAHGSKNSGTKNIAAAADSNNGWHDIDYLEEKYALPLGCDPDTAHDMAMQLLQSLTGDESNKVMESLIDDIVALRMDEYGRQTTVRQLEKTVQDLRCTLFVMRKAANNNAAENQKKILKLKRVRRTSVSSMGETSMSSASSVIQPPKRISATEPSISDDDDDSAIDLRVDEHYQHSGTIFDKIYNDGIRGAIMSPTWNEYHSRNGKENSVDNGLGTTTNSSGSVESVPQQRQSSNNSDDINNSMLDLPFTDSRAPNGSDTAEGSSTDGPIRPSISPLVGRRDSMSSPEQFLQQALPNNNANGREGSSRGPAEFLRYHADRDSSTSSIHSQHIRRSSLQSDTQSLSSHGSSQQPHHLLYHQHALPPPLPHHEVQQHHHQQYPIPPISHQQQQQRPQLSQPPNPAMSSSLANRRRAQSLQLNQNPTKTVRRRSLLRDLTQGVNIRDATASNNNNLGDLPATGCHQPSPLQQQFRFNTPSNEHYPIPRQQNSIQHQPYQYTNQPQHQHHQRPASAFALAPPRNRHQAAALMDSQRVRSQTPTAGSSIFDRLATSHTHASLARRSPSSLGYRHSSGSYEEIQRRWEYEQPV</sequence>
<dbReference type="InterPro" id="IPR036961">
    <property type="entry name" value="Kinesin_motor_dom_sf"/>
</dbReference>
<feature type="region of interest" description="Disordered" evidence="13">
    <location>
        <begin position="1260"/>
        <end position="1285"/>
    </location>
</feature>
<dbReference type="GO" id="GO:0051231">
    <property type="term" value="P:spindle elongation"/>
    <property type="evidence" value="ECO:0007669"/>
    <property type="project" value="TreeGrafter"/>
</dbReference>
<dbReference type="PROSITE" id="PS00411">
    <property type="entry name" value="KINESIN_MOTOR_1"/>
    <property type="match status" value="1"/>
</dbReference>
<comment type="subcellular location">
    <subcellularLocation>
        <location evidence="1">Cytoplasm</location>
        <location evidence="1">Cytoskeleton</location>
    </subcellularLocation>
</comment>
<dbReference type="GO" id="GO:0005875">
    <property type="term" value="C:microtubule associated complex"/>
    <property type="evidence" value="ECO:0007669"/>
    <property type="project" value="TreeGrafter"/>
</dbReference>
<evidence type="ECO:0000256" key="13">
    <source>
        <dbReference type="SAM" id="MobiDB-lite"/>
    </source>
</evidence>
<evidence type="ECO:0000256" key="4">
    <source>
        <dbReference type="ARBA" id="ARBA00022701"/>
    </source>
</evidence>
<feature type="region of interest" description="Disordered" evidence="13">
    <location>
        <begin position="573"/>
        <end position="686"/>
    </location>
</feature>
<dbReference type="InterPro" id="IPR001752">
    <property type="entry name" value="Kinesin_motor_dom"/>
</dbReference>
<dbReference type="Proteomes" id="UP000078561">
    <property type="component" value="Unassembled WGS sequence"/>
</dbReference>
<dbReference type="GO" id="GO:0007052">
    <property type="term" value="P:mitotic spindle organization"/>
    <property type="evidence" value="ECO:0007669"/>
    <property type="project" value="TreeGrafter"/>
</dbReference>
<protein>
    <recommendedName>
        <fullName evidence="14">Kinesin motor domain-containing protein</fullName>
    </recommendedName>
</protein>